<reference evidence="1 2" key="1">
    <citation type="submission" date="2018-04" db="EMBL/GenBank/DDBJ databases">
        <title>Bacteria isolated from cave deposits of Manipur.</title>
        <authorList>
            <person name="Sahoo D."/>
            <person name="Sarangthem I."/>
            <person name="Nandeibam J."/>
        </authorList>
    </citation>
    <scope>NUCLEOTIDE SEQUENCE [LARGE SCALE GENOMIC DNA]</scope>
    <source>
        <strain evidence="2">mrc11</strain>
    </source>
</reference>
<sequence>MSNYIVRALKFTCVADTGPDWGGTDDPYWIFTALDPGAQQTKTMRSRVFAEVPPGGTRLFPPDSVVWPKQGDIDGAPGPIALSVQLWEEDQGNAEATRKTTEHALSAVGYLPQITDWAAQVASVVGLAVVGAVEDEVMGARTFLFERFRLGKLLKNPGDSYVERFLFGGNTGDLLFEVAGVPDYELFLQVERVT</sequence>
<dbReference type="AlphaFoldDB" id="A0A328HEB8"/>
<proteinExistence type="predicted"/>
<protein>
    <submittedName>
        <fullName evidence="1">Uncharacterized protein</fullName>
    </submittedName>
</protein>
<gene>
    <name evidence="1" type="ORF">DBZ45_18680</name>
</gene>
<organism evidence="1 2">
    <name type="scientific">Arthrobacter globiformis</name>
    <dbReference type="NCBI Taxonomy" id="1665"/>
    <lineage>
        <taxon>Bacteria</taxon>
        <taxon>Bacillati</taxon>
        <taxon>Actinomycetota</taxon>
        <taxon>Actinomycetes</taxon>
        <taxon>Micrococcales</taxon>
        <taxon>Micrococcaceae</taxon>
        <taxon>Arthrobacter</taxon>
    </lineage>
</organism>
<dbReference type="EMBL" id="QLNP01000099">
    <property type="protein sequence ID" value="RAM35660.1"/>
    <property type="molecule type" value="Genomic_DNA"/>
</dbReference>
<evidence type="ECO:0000313" key="1">
    <source>
        <dbReference type="EMBL" id="RAM35660.1"/>
    </source>
</evidence>
<comment type="caution">
    <text evidence="1">The sequence shown here is derived from an EMBL/GenBank/DDBJ whole genome shotgun (WGS) entry which is preliminary data.</text>
</comment>
<name>A0A328HEB8_ARTGO</name>
<evidence type="ECO:0000313" key="2">
    <source>
        <dbReference type="Proteomes" id="UP000249166"/>
    </source>
</evidence>
<dbReference type="Proteomes" id="UP000249166">
    <property type="component" value="Unassembled WGS sequence"/>
</dbReference>
<dbReference type="RefSeq" id="WP_111905341.1">
    <property type="nucleotide sequence ID" value="NZ_QLNP01000099.1"/>
</dbReference>
<dbReference type="OrthoDB" id="3435965at2"/>
<accession>A0A328HEB8</accession>